<comment type="caution">
    <text evidence="2">The sequence shown here is derived from an EMBL/GenBank/DDBJ whole genome shotgun (WGS) entry which is preliminary data.</text>
</comment>
<dbReference type="PROSITE" id="PS51257">
    <property type="entry name" value="PROKAR_LIPOPROTEIN"/>
    <property type="match status" value="1"/>
</dbReference>
<feature type="chain" id="PRO_5047286357" description="DUF5666 domain-containing protein" evidence="1">
    <location>
        <begin position="33"/>
        <end position="211"/>
    </location>
</feature>
<proteinExistence type="predicted"/>
<sequence>MTTDTRRPTGLLRTSTALTGAALLLGSLTLGACSSTDATASAQARQAQAQPAAVDSDTVDLVAAAVDAPAADTPAADGATGSATAKADRKGMRARLFRALHATWVTGGGKAGPVTHQAVRGEVTAVSATAITVRAKDGFSLTYAVGADTKVRERPQAKGQGKASASTMSAVRVGAKALVTGVGASKPTARVVVFTDAPAASGSTPTPSATS</sequence>
<keyword evidence="3" id="KW-1185">Reference proteome</keyword>
<dbReference type="EMBL" id="BAABIW010000028">
    <property type="protein sequence ID" value="GAA5036592.1"/>
    <property type="molecule type" value="Genomic_DNA"/>
</dbReference>
<organism evidence="2 3">
    <name type="scientific">Terrabacter aeriphilus</name>
    <dbReference type="NCBI Taxonomy" id="515662"/>
    <lineage>
        <taxon>Bacteria</taxon>
        <taxon>Bacillati</taxon>
        <taxon>Actinomycetota</taxon>
        <taxon>Actinomycetes</taxon>
        <taxon>Micrococcales</taxon>
        <taxon>Intrasporangiaceae</taxon>
        <taxon>Terrabacter</taxon>
    </lineage>
</organism>
<accession>A0ABP9JQY1</accession>
<evidence type="ECO:0000313" key="3">
    <source>
        <dbReference type="Proteomes" id="UP001500427"/>
    </source>
</evidence>
<name>A0ABP9JQY1_9MICO</name>
<evidence type="ECO:0000256" key="1">
    <source>
        <dbReference type="SAM" id="SignalP"/>
    </source>
</evidence>
<gene>
    <name evidence="2" type="ORF">GCM10023258_39690</name>
</gene>
<evidence type="ECO:0008006" key="4">
    <source>
        <dbReference type="Google" id="ProtNLM"/>
    </source>
</evidence>
<protein>
    <recommendedName>
        <fullName evidence="4">DUF5666 domain-containing protein</fullName>
    </recommendedName>
</protein>
<evidence type="ECO:0000313" key="2">
    <source>
        <dbReference type="EMBL" id="GAA5036592.1"/>
    </source>
</evidence>
<dbReference type="Proteomes" id="UP001500427">
    <property type="component" value="Unassembled WGS sequence"/>
</dbReference>
<dbReference type="RefSeq" id="WP_345509287.1">
    <property type="nucleotide sequence ID" value="NZ_BAABIW010000028.1"/>
</dbReference>
<feature type="signal peptide" evidence="1">
    <location>
        <begin position="1"/>
        <end position="32"/>
    </location>
</feature>
<reference evidence="3" key="1">
    <citation type="journal article" date="2019" name="Int. J. Syst. Evol. Microbiol.">
        <title>The Global Catalogue of Microorganisms (GCM) 10K type strain sequencing project: providing services to taxonomists for standard genome sequencing and annotation.</title>
        <authorList>
            <consortium name="The Broad Institute Genomics Platform"/>
            <consortium name="The Broad Institute Genome Sequencing Center for Infectious Disease"/>
            <person name="Wu L."/>
            <person name="Ma J."/>
        </authorList>
    </citation>
    <scope>NUCLEOTIDE SEQUENCE [LARGE SCALE GENOMIC DNA]</scope>
    <source>
        <strain evidence="3">JCM 17687</strain>
    </source>
</reference>
<keyword evidence="1" id="KW-0732">Signal</keyword>